<evidence type="ECO:0000256" key="3">
    <source>
        <dbReference type="ARBA" id="ARBA00022741"/>
    </source>
</evidence>
<dbReference type="InterPro" id="IPR001312">
    <property type="entry name" value="Hexokinase"/>
</dbReference>
<dbReference type="PRINTS" id="PR00475">
    <property type="entry name" value="HEXOKINASE"/>
</dbReference>
<feature type="region of interest" description="Disordered" evidence="7">
    <location>
        <begin position="429"/>
        <end position="448"/>
    </location>
</feature>
<accession>A0A1D9QDS8</accession>
<dbReference type="Proteomes" id="UP000177798">
    <property type="component" value="Chromosome 10"/>
</dbReference>
<dbReference type="OrthoDB" id="419537at2759"/>
<dbReference type="PANTHER" id="PTHR19443:SF29">
    <property type="entry name" value="PHOSPHOTRANSFERASE"/>
    <property type="match status" value="1"/>
</dbReference>
<dbReference type="GO" id="GO:0005524">
    <property type="term" value="F:ATP binding"/>
    <property type="evidence" value="ECO:0007669"/>
    <property type="project" value="UniProtKB-UniRule"/>
</dbReference>
<evidence type="ECO:0000313" key="11">
    <source>
        <dbReference type="Proteomes" id="UP000177798"/>
    </source>
</evidence>
<evidence type="ECO:0000313" key="10">
    <source>
        <dbReference type="EMBL" id="APA13105.1"/>
    </source>
</evidence>
<organism evidence="10 11">
    <name type="scientific">Sclerotinia sclerotiorum (strain ATCC 18683 / 1980 / Ss-1)</name>
    <name type="common">White mold</name>
    <name type="synonym">Whetzelinia sclerotiorum</name>
    <dbReference type="NCBI Taxonomy" id="665079"/>
    <lineage>
        <taxon>Eukaryota</taxon>
        <taxon>Fungi</taxon>
        <taxon>Dikarya</taxon>
        <taxon>Ascomycota</taxon>
        <taxon>Pezizomycotina</taxon>
        <taxon>Leotiomycetes</taxon>
        <taxon>Helotiales</taxon>
        <taxon>Sclerotiniaceae</taxon>
        <taxon>Sclerotinia</taxon>
    </lineage>
</organism>
<dbReference type="SUPFAM" id="SSF53067">
    <property type="entry name" value="Actin-like ATPase domain"/>
    <property type="match status" value="2"/>
</dbReference>
<feature type="domain" description="Hexokinase C-terminal" evidence="9">
    <location>
        <begin position="231"/>
        <end position="513"/>
    </location>
</feature>
<evidence type="ECO:0000256" key="4">
    <source>
        <dbReference type="ARBA" id="ARBA00022777"/>
    </source>
</evidence>
<sequence>MTSDSPITLFLQPLDVDINKIHALAKSLCETFKKLAKESTNQFLQTPISEEVLRPEKEKEGRYLAIDIGGSNLRAGFIELSGSSTEGGVVLPGKINRLLEKSWQIGEDHKSNNADELFVWIGKCIAEVVQDGVDKWGLQLPSVLPTGVTMSFPMIQNSLSEAMLMSMGKGFAITSNLNLGQQLLKGYEISAASSKPHLPRIKITAIVNDSVATLISFAHQHRNTPHQKASMGLIVGTGCNATIPLSISKLHSTKQPSAILKSDDHNRNDTKIIINTEWSINGTASPLRDLNFITKWDTILDVNSEAPGFMPFEYMTGGKYLGELGRLIILDYFTTQLQLPIETIPPVLRKRNALDASILAKVGREDQLCQPLDLAIPFPVDSKTGKQKKWTPEMADIVVQIAKTIQKRAAGMLAAAIIGLLTTANEIQLSSSHTSPQESPQNTKTIQPHEDKISELLVGYTGSCISHFQDYLADCQAYLEDIMRKEHGPDKGGKRIVLEACMYGSIIGAGILAGTVECMEEERKMCG</sequence>
<keyword evidence="5 6" id="KW-0067">ATP-binding</keyword>
<proteinExistence type="inferred from homology"/>
<reference evidence="11" key="1">
    <citation type="journal article" date="2017" name="Genome Biol. Evol.">
        <title>The complete genome sequence of the phytopathogenic fungus Sclerotinia sclerotiorum reveals insights into the genome architecture of broad host range pathogens.</title>
        <authorList>
            <person name="Derbyshire M."/>
            <person name="Denton-Giles M."/>
            <person name="Hegedus D."/>
            <person name="Seifbarghy S."/>
            <person name="Rollins J."/>
            <person name="van Kan J."/>
            <person name="Seidl M.F."/>
            <person name="Faino L."/>
            <person name="Mbengue M."/>
            <person name="Navaud O."/>
            <person name="Raffaele S."/>
            <person name="Hammond-Kosack K."/>
            <person name="Heard S."/>
            <person name="Oliver R."/>
        </authorList>
    </citation>
    <scope>NUCLEOTIDE SEQUENCE [LARGE SCALE GENOMIC DNA]</scope>
    <source>
        <strain evidence="11">ATCC 18683 / 1980 / Ss-1</strain>
    </source>
</reference>
<evidence type="ECO:0000256" key="1">
    <source>
        <dbReference type="ARBA" id="ARBA00009225"/>
    </source>
</evidence>
<evidence type="ECO:0000256" key="2">
    <source>
        <dbReference type="ARBA" id="ARBA00022679"/>
    </source>
</evidence>
<dbReference type="GO" id="GO:0001678">
    <property type="term" value="P:intracellular glucose homeostasis"/>
    <property type="evidence" value="ECO:0007669"/>
    <property type="project" value="InterPro"/>
</dbReference>
<name>A0A1D9QDS8_SCLS1</name>
<dbReference type="InterPro" id="IPR043129">
    <property type="entry name" value="ATPase_NBD"/>
</dbReference>
<dbReference type="Gene3D" id="3.30.420.40">
    <property type="match status" value="1"/>
</dbReference>
<evidence type="ECO:0000259" key="9">
    <source>
        <dbReference type="Pfam" id="PF03727"/>
    </source>
</evidence>
<comment type="similarity">
    <text evidence="1 6">Belongs to the hexokinase family.</text>
</comment>
<dbReference type="PROSITE" id="PS51748">
    <property type="entry name" value="HEXOKINASE_2"/>
    <property type="match status" value="1"/>
</dbReference>
<dbReference type="CDD" id="cd24000">
    <property type="entry name" value="ASKHA_NBD_HK"/>
    <property type="match status" value="1"/>
</dbReference>
<evidence type="ECO:0000256" key="5">
    <source>
        <dbReference type="ARBA" id="ARBA00022840"/>
    </source>
</evidence>
<dbReference type="GO" id="GO:0006096">
    <property type="term" value="P:glycolytic process"/>
    <property type="evidence" value="ECO:0007669"/>
    <property type="project" value="UniProtKB-UniPathway"/>
</dbReference>
<dbReference type="Pfam" id="PF00349">
    <property type="entry name" value="Hexokinase_1"/>
    <property type="match status" value="1"/>
</dbReference>
<dbReference type="FunFam" id="3.40.367.20:FF:000012">
    <property type="entry name" value="Phosphotransferase"/>
    <property type="match status" value="1"/>
</dbReference>
<feature type="domain" description="Hexokinase N-terminal" evidence="8">
    <location>
        <begin position="10"/>
        <end position="218"/>
    </location>
</feature>
<dbReference type="InterPro" id="IPR022673">
    <property type="entry name" value="Hexokinase_C"/>
</dbReference>
<dbReference type="EMBL" id="CP017823">
    <property type="protein sequence ID" value="APA13105.1"/>
    <property type="molecule type" value="Genomic_DNA"/>
</dbReference>
<dbReference type="VEuPathDB" id="FungiDB:sscle_10g078750"/>
<dbReference type="GO" id="GO:0004396">
    <property type="term" value="F:hexokinase activity"/>
    <property type="evidence" value="ECO:0007669"/>
    <property type="project" value="UniProtKB-UniRule"/>
</dbReference>
<keyword evidence="2 6" id="KW-0808">Transferase</keyword>
<dbReference type="AlphaFoldDB" id="A0A1D9QDS8"/>
<dbReference type="Pfam" id="PF03727">
    <property type="entry name" value="Hexokinase_2"/>
    <property type="match status" value="1"/>
</dbReference>
<dbReference type="EC" id="2.7.1.-" evidence="6"/>
<gene>
    <name evidence="10" type="ORF">sscle_10g078750</name>
</gene>
<dbReference type="InterPro" id="IPR022672">
    <property type="entry name" value="Hexokinase_N"/>
</dbReference>
<dbReference type="Gene3D" id="3.40.367.20">
    <property type="match status" value="1"/>
</dbReference>
<protein>
    <recommendedName>
        <fullName evidence="6">Phosphotransferase</fullName>
        <ecNumber evidence="6">2.7.1.-</ecNumber>
    </recommendedName>
</protein>
<evidence type="ECO:0000259" key="8">
    <source>
        <dbReference type="Pfam" id="PF00349"/>
    </source>
</evidence>
<evidence type="ECO:0000256" key="7">
    <source>
        <dbReference type="SAM" id="MobiDB-lite"/>
    </source>
</evidence>
<keyword evidence="4 6" id="KW-0418">Kinase</keyword>
<dbReference type="GO" id="GO:0005536">
    <property type="term" value="F:D-glucose binding"/>
    <property type="evidence" value="ECO:0007669"/>
    <property type="project" value="InterPro"/>
</dbReference>
<dbReference type="UniPathway" id="UPA00109">
    <property type="reaction ID" value="UER00180"/>
</dbReference>
<feature type="compositionally biased region" description="Polar residues" evidence="7">
    <location>
        <begin position="429"/>
        <end position="446"/>
    </location>
</feature>
<keyword evidence="6" id="KW-0324">Glycolysis</keyword>
<keyword evidence="3 6" id="KW-0547">Nucleotide-binding</keyword>
<evidence type="ECO:0000256" key="6">
    <source>
        <dbReference type="RuleBase" id="RU362007"/>
    </source>
</evidence>
<dbReference type="PANTHER" id="PTHR19443">
    <property type="entry name" value="HEXOKINASE"/>
    <property type="match status" value="1"/>
</dbReference>